<dbReference type="InterPro" id="IPR036864">
    <property type="entry name" value="Zn2-C6_fun-type_DNA-bd_sf"/>
</dbReference>
<dbReference type="CDD" id="cd12148">
    <property type="entry name" value="fungal_TF_MHR"/>
    <property type="match status" value="1"/>
</dbReference>
<dbReference type="CDD" id="cd00067">
    <property type="entry name" value="GAL4"/>
    <property type="match status" value="1"/>
</dbReference>
<dbReference type="PANTHER" id="PTHR38791">
    <property type="entry name" value="ZN(II)2CYS6 TRANSCRIPTION FACTOR (EUROFUNG)-RELATED-RELATED"/>
    <property type="match status" value="1"/>
</dbReference>
<dbReference type="GO" id="GO:0000981">
    <property type="term" value="F:DNA-binding transcription factor activity, RNA polymerase II-specific"/>
    <property type="evidence" value="ECO:0007669"/>
    <property type="project" value="InterPro"/>
</dbReference>
<keyword evidence="4" id="KW-1185">Reference proteome</keyword>
<evidence type="ECO:0000313" key="3">
    <source>
        <dbReference type="EMBL" id="OCK86059.1"/>
    </source>
</evidence>
<proteinExistence type="predicted"/>
<dbReference type="InterPro" id="IPR053175">
    <property type="entry name" value="DHMBA_Reg_Transcription_Factor"/>
</dbReference>
<name>A0A8E2JL68_9PEZI</name>
<dbReference type="SMART" id="SM00066">
    <property type="entry name" value="GAL4"/>
    <property type="match status" value="1"/>
</dbReference>
<dbReference type="InterPro" id="IPR021858">
    <property type="entry name" value="Fun_TF"/>
</dbReference>
<evidence type="ECO:0000259" key="2">
    <source>
        <dbReference type="PROSITE" id="PS50048"/>
    </source>
</evidence>
<feature type="domain" description="Zn(2)-C6 fungal-type" evidence="2">
    <location>
        <begin position="10"/>
        <end position="39"/>
    </location>
</feature>
<accession>A0A8E2JL68</accession>
<dbReference type="PROSITE" id="PS50048">
    <property type="entry name" value="ZN2_CY6_FUNGAL_2"/>
    <property type="match status" value="1"/>
</dbReference>
<dbReference type="InterPro" id="IPR001138">
    <property type="entry name" value="Zn2Cys6_DnaBD"/>
</dbReference>
<evidence type="ECO:0000256" key="1">
    <source>
        <dbReference type="ARBA" id="ARBA00023242"/>
    </source>
</evidence>
<dbReference type="GO" id="GO:0008270">
    <property type="term" value="F:zinc ion binding"/>
    <property type="evidence" value="ECO:0007669"/>
    <property type="project" value="InterPro"/>
</dbReference>
<keyword evidence="1" id="KW-0539">Nucleus</keyword>
<organism evidence="3 4">
    <name type="scientific">Lepidopterella palustris CBS 459.81</name>
    <dbReference type="NCBI Taxonomy" id="1314670"/>
    <lineage>
        <taxon>Eukaryota</taxon>
        <taxon>Fungi</taxon>
        <taxon>Dikarya</taxon>
        <taxon>Ascomycota</taxon>
        <taxon>Pezizomycotina</taxon>
        <taxon>Dothideomycetes</taxon>
        <taxon>Pleosporomycetidae</taxon>
        <taxon>Mytilinidiales</taxon>
        <taxon>Argynnaceae</taxon>
        <taxon>Lepidopterella</taxon>
    </lineage>
</organism>
<evidence type="ECO:0000313" key="4">
    <source>
        <dbReference type="Proteomes" id="UP000250266"/>
    </source>
</evidence>
<gene>
    <name evidence="3" type="ORF">K432DRAFT_168439</name>
</gene>
<dbReference type="Gene3D" id="4.10.240.10">
    <property type="entry name" value="Zn(2)-C6 fungal-type DNA-binding domain"/>
    <property type="match status" value="1"/>
</dbReference>
<dbReference type="SUPFAM" id="SSF57701">
    <property type="entry name" value="Zn2/Cys6 DNA-binding domain"/>
    <property type="match status" value="1"/>
</dbReference>
<sequence length="516" mass="58244">MVYCGKPSKGCAPCRAKKTKCDRSLPSCSQCLRVGRQCTGYRDEQGLMFRDETTKVMRKAQAKTPECITSPEEVALVGTSRKPSDGSSVVHVLPELSHILNRNPSRKIEDEASSYFFHHFVSKDSVITASLYDFLPAIYHQGIGQNDPLPDIVAATGLAGIANISRSSEVMLAARAKHTEVLRITNAALRDPERAKADSTLMAVLLLGMFEIITCPSPQSMLVWAKHVHGATTIARIRGRCQLKTELGRRLFLHLRNQIIIDCLQRRKSVPEMITDWNDVRFQCLEDDETVEPRLVQLMARISNLRHDIRAQGGEDSVTTAKAYAIDADLEAWAASVPVKFLYKTVPHHDPTFLFEFRHDYVSNWIASSWNSYRIARIFANQCIIAWLTPRSQRAPDIALALEKCKNIQNQMCDDICASVPYYLDNGPNFTRDSHIALKASAGFSVLWPLYTVATAHHATAARNAWIIRQYEKIGDQLGIHQATALANTLKQNREITIWDRDPTRRIDEREENEEW</sequence>
<reference evidence="3 4" key="1">
    <citation type="journal article" date="2016" name="Nat. Commun.">
        <title>Ectomycorrhizal ecology is imprinted in the genome of the dominant symbiotic fungus Cenococcum geophilum.</title>
        <authorList>
            <consortium name="DOE Joint Genome Institute"/>
            <person name="Peter M."/>
            <person name="Kohler A."/>
            <person name="Ohm R.A."/>
            <person name="Kuo A."/>
            <person name="Krutzmann J."/>
            <person name="Morin E."/>
            <person name="Arend M."/>
            <person name="Barry K.W."/>
            <person name="Binder M."/>
            <person name="Choi C."/>
            <person name="Clum A."/>
            <person name="Copeland A."/>
            <person name="Grisel N."/>
            <person name="Haridas S."/>
            <person name="Kipfer T."/>
            <person name="LaButti K."/>
            <person name="Lindquist E."/>
            <person name="Lipzen A."/>
            <person name="Maire R."/>
            <person name="Meier B."/>
            <person name="Mihaltcheva S."/>
            <person name="Molinier V."/>
            <person name="Murat C."/>
            <person name="Poggeler S."/>
            <person name="Quandt C.A."/>
            <person name="Sperisen C."/>
            <person name="Tritt A."/>
            <person name="Tisserant E."/>
            <person name="Crous P.W."/>
            <person name="Henrissat B."/>
            <person name="Nehls U."/>
            <person name="Egli S."/>
            <person name="Spatafora J.W."/>
            <person name="Grigoriev I.V."/>
            <person name="Martin F.M."/>
        </authorList>
    </citation>
    <scope>NUCLEOTIDE SEQUENCE [LARGE SCALE GENOMIC DNA]</scope>
    <source>
        <strain evidence="3 4">CBS 459.81</strain>
    </source>
</reference>
<dbReference type="PROSITE" id="PS00463">
    <property type="entry name" value="ZN2_CY6_FUNGAL_1"/>
    <property type="match status" value="1"/>
</dbReference>
<dbReference type="Proteomes" id="UP000250266">
    <property type="component" value="Unassembled WGS sequence"/>
</dbReference>
<dbReference type="AlphaFoldDB" id="A0A8E2JL68"/>
<dbReference type="EMBL" id="KV744809">
    <property type="protein sequence ID" value="OCK86059.1"/>
    <property type="molecule type" value="Genomic_DNA"/>
</dbReference>
<dbReference type="Pfam" id="PF00172">
    <property type="entry name" value="Zn_clus"/>
    <property type="match status" value="1"/>
</dbReference>
<dbReference type="Pfam" id="PF11951">
    <property type="entry name" value="Fungal_trans_2"/>
    <property type="match status" value="1"/>
</dbReference>
<protein>
    <recommendedName>
        <fullName evidence="2">Zn(2)-C6 fungal-type domain-containing protein</fullName>
    </recommendedName>
</protein>
<dbReference type="OrthoDB" id="2991872at2759"/>